<dbReference type="InterPro" id="IPR019793">
    <property type="entry name" value="Peroxidases_heam-ligand_BS"/>
</dbReference>
<dbReference type="PRINTS" id="PR00458">
    <property type="entry name" value="PEROXIDASE"/>
</dbReference>
<comment type="subcellular location">
    <subcellularLocation>
        <location evidence="18">Secreted</location>
    </subcellularLocation>
</comment>
<evidence type="ECO:0000256" key="1">
    <source>
        <dbReference type="ARBA" id="ARBA00000189"/>
    </source>
</evidence>
<dbReference type="EMBL" id="JAAIUW010000008">
    <property type="protein sequence ID" value="KAF7820606.1"/>
    <property type="molecule type" value="Genomic_DNA"/>
</dbReference>
<gene>
    <name evidence="20" type="ORF">G2W53_026061</name>
</gene>
<dbReference type="PROSITE" id="PS00435">
    <property type="entry name" value="PEROXIDASE_1"/>
    <property type="match status" value="1"/>
</dbReference>
<feature type="binding site" evidence="15">
    <location>
        <position position="54"/>
    </location>
    <ligand>
        <name>Ca(2+)</name>
        <dbReference type="ChEBI" id="CHEBI:29108"/>
        <label>1</label>
    </ligand>
</feature>
<keyword evidence="6 18" id="KW-0349">Heme</keyword>
<dbReference type="FunFam" id="1.10.520.10:FF:000001">
    <property type="entry name" value="Peroxidase"/>
    <property type="match status" value="1"/>
</dbReference>
<dbReference type="GO" id="GO:0005576">
    <property type="term" value="C:extracellular region"/>
    <property type="evidence" value="ECO:0007669"/>
    <property type="project" value="UniProtKB-SubCell"/>
</dbReference>
<evidence type="ECO:0000256" key="5">
    <source>
        <dbReference type="ARBA" id="ARBA00022559"/>
    </source>
</evidence>
<feature type="binding site" evidence="15">
    <location>
        <position position="229"/>
    </location>
    <ligand>
        <name>Ca(2+)</name>
        <dbReference type="ChEBI" id="CHEBI:29108"/>
        <label>2</label>
    </ligand>
</feature>
<keyword evidence="18" id="KW-0376">Hydrogen peroxide</keyword>
<dbReference type="PROSITE" id="PS00436">
    <property type="entry name" value="PEROXIDASE_2"/>
    <property type="match status" value="1"/>
</dbReference>
<dbReference type="GO" id="GO:0006979">
    <property type="term" value="P:response to oxidative stress"/>
    <property type="evidence" value="ECO:0007669"/>
    <property type="project" value="UniProtKB-UniRule"/>
</dbReference>
<feature type="binding site" evidence="15">
    <location>
        <position position="63"/>
    </location>
    <ligand>
        <name>Ca(2+)</name>
        <dbReference type="ChEBI" id="CHEBI:29108"/>
        <label>1</label>
    </ligand>
</feature>
<feature type="binding site" evidence="15">
    <location>
        <position position="222"/>
    </location>
    <ligand>
        <name>Ca(2+)</name>
        <dbReference type="ChEBI" id="CHEBI:29108"/>
        <label>2</label>
    </ligand>
</feature>
<feature type="binding site" evidence="15">
    <location>
        <position position="59"/>
    </location>
    <ligand>
        <name>Ca(2+)</name>
        <dbReference type="ChEBI" id="CHEBI:29108"/>
        <label>1</label>
    </ligand>
</feature>
<keyword evidence="12" id="KW-0325">Glycoprotein</keyword>
<evidence type="ECO:0000256" key="10">
    <source>
        <dbReference type="ARBA" id="ARBA00023004"/>
    </source>
</evidence>
<keyword evidence="11 17" id="KW-1015">Disulfide bond</keyword>
<name>A0A834TG96_9FABA</name>
<protein>
    <recommendedName>
        <fullName evidence="4 18">Peroxidase</fullName>
        <ecNumber evidence="4 18">1.11.1.7</ecNumber>
    </recommendedName>
</protein>
<comment type="cofactor">
    <cofactor evidence="15 18">
        <name>heme b</name>
        <dbReference type="ChEBI" id="CHEBI:60344"/>
    </cofactor>
    <text evidence="15 18">Binds 1 heme b (iron(II)-protoporphyrin IX) group per subunit.</text>
</comment>
<keyword evidence="5 18" id="KW-0575">Peroxidase</keyword>
<comment type="similarity">
    <text evidence="18">Belongs to the peroxidase family. Classical plant (class III) peroxidase subfamily.</text>
</comment>
<evidence type="ECO:0000256" key="17">
    <source>
        <dbReference type="PIRSR" id="PIRSR600823-5"/>
    </source>
</evidence>
<keyword evidence="9 18" id="KW-0560">Oxidoreductase</keyword>
<dbReference type="InterPro" id="IPR002016">
    <property type="entry name" value="Haem_peroxidase"/>
</dbReference>
<feature type="binding site" description="axial binding residue" evidence="15">
    <location>
        <position position="178"/>
    </location>
    <ligand>
        <name>heme b</name>
        <dbReference type="ChEBI" id="CHEBI:60344"/>
    </ligand>
    <ligandPart>
        <name>Fe</name>
        <dbReference type="ChEBI" id="CHEBI:18248"/>
    </ligandPart>
</feature>
<feature type="active site" description="Proton acceptor" evidence="13">
    <location>
        <position position="53"/>
    </location>
</feature>
<feature type="disulfide bond" evidence="17">
    <location>
        <begin position="22"/>
        <end position="101"/>
    </location>
</feature>
<dbReference type="EC" id="1.11.1.7" evidence="4 18"/>
<evidence type="ECO:0000256" key="14">
    <source>
        <dbReference type="PIRSR" id="PIRSR600823-2"/>
    </source>
</evidence>
<keyword evidence="8 15" id="KW-0106">Calcium</keyword>
<keyword evidence="21" id="KW-1185">Reference proteome</keyword>
<dbReference type="PANTHER" id="PTHR31517">
    <property type="match status" value="1"/>
</dbReference>
<feature type="binding site" evidence="14">
    <location>
        <position position="148"/>
    </location>
    <ligand>
        <name>substrate</name>
    </ligand>
</feature>
<evidence type="ECO:0000313" key="21">
    <source>
        <dbReference type="Proteomes" id="UP000634136"/>
    </source>
</evidence>
<comment type="cofactor">
    <cofactor evidence="15 18">
        <name>Ca(2+)</name>
        <dbReference type="ChEBI" id="CHEBI:29108"/>
    </cofactor>
    <text evidence="15 18">Binds 2 calcium ions per subunit.</text>
</comment>
<evidence type="ECO:0000256" key="2">
    <source>
        <dbReference type="ARBA" id="ARBA00002322"/>
    </source>
</evidence>
<keyword evidence="10 15" id="KW-0408">Iron</keyword>
<comment type="function">
    <text evidence="2">Removal of H(2)O(2), oxidation of toxic reductants, biosynthesis and degradation of lignin, suberization, auxin catabolism, response to environmental stresses such as wounding, pathogen attack and oxidative stress. These functions might be dependent on each isozyme/isoform in each plant tissue.</text>
</comment>
<evidence type="ECO:0000256" key="7">
    <source>
        <dbReference type="ARBA" id="ARBA00022723"/>
    </source>
</evidence>
<dbReference type="FunFam" id="1.10.420.10:FF:000006">
    <property type="entry name" value="Peroxidase"/>
    <property type="match status" value="1"/>
</dbReference>
<keyword evidence="18" id="KW-0964">Secreted</keyword>
<evidence type="ECO:0000256" key="11">
    <source>
        <dbReference type="ARBA" id="ARBA00023157"/>
    </source>
</evidence>
<dbReference type="InterPro" id="IPR010255">
    <property type="entry name" value="Haem_peroxidase_sf"/>
</dbReference>
<dbReference type="Gene3D" id="1.10.520.10">
    <property type="match status" value="1"/>
</dbReference>
<dbReference type="OrthoDB" id="2113341at2759"/>
<organism evidence="20 21">
    <name type="scientific">Senna tora</name>
    <dbReference type="NCBI Taxonomy" id="362788"/>
    <lineage>
        <taxon>Eukaryota</taxon>
        <taxon>Viridiplantae</taxon>
        <taxon>Streptophyta</taxon>
        <taxon>Embryophyta</taxon>
        <taxon>Tracheophyta</taxon>
        <taxon>Spermatophyta</taxon>
        <taxon>Magnoliopsida</taxon>
        <taxon>eudicotyledons</taxon>
        <taxon>Gunneridae</taxon>
        <taxon>Pentapetalae</taxon>
        <taxon>rosids</taxon>
        <taxon>fabids</taxon>
        <taxon>Fabales</taxon>
        <taxon>Fabaceae</taxon>
        <taxon>Caesalpinioideae</taxon>
        <taxon>Cassia clade</taxon>
        <taxon>Senna</taxon>
    </lineage>
</organism>
<dbReference type="PRINTS" id="PR00461">
    <property type="entry name" value="PLPEROXIDASE"/>
</dbReference>
<feature type="binding site" evidence="15">
    <location>
        <position position="179"/>
    </location>
    <ligand>
        <name>Ca(2+)</name>
        <dbReference type="ChEBI" id="CHEBI:29108"/>
        <label>2</label>
    </ligand>
</feature>
<evidence type="ECO:0000256" key="18">
    <source>
        <dbReference type="RuleBase" id="RU362060"/>
    </source>
</evidence>
<comment type="similarity">
    <text evidence="3">Belongs to the peroxidase family. Ascorbate peroxidase subfamily.</text>
</comment>
<sequence>MVMMMRFRGTNGLSMNYYLVSCPFVEAVVKNVVNRALEDDPTLAAALLRMHFHDCFIQGCDGSVLIDSTKDNTAEKDSPANLSLRGYEIIDDIKEELERQCPGVVSCADILAMAARDAVFFAGGPVYEIPKGRKDGRRSKIEDTINLPSPTFNASELIRMFGQHGFSAQEMVALSGAHTLGVARCSSFKNRLSQADPTLDAEFAKTLSKTCGGGDSSEQPFDATRNDFDNLYYNALVRKSGVLTSDQTLYGSPRTKNIVNGYALNQAMFFFDFQQAMVKMSLLDVKDDDSEGEIKDMAKVTLSLFLMPKSSTVPPLIFSRKSEKIMEKMHRAFEKVKLVVRMEREEDEQQAAALEESNSFAFMDEFNRNCTLSTKQVSVFSSPTIDFRQIMVFFRLSSVWWLRKY</sequence>
<dbReference type="InterPro" id="IPR033905">
    <property type="entry name" value="Secretory_peroxidase"/>
</dbReference>
<evidence type="ECO:0000256" key="13">
    <source>
        <dbReference type="PIRSR" id="PIRSR600823-1"/>
    </source>
</evidence>
<evidence type="ECO:0000256" key="3">
    <source>
        <dbReference type="ARBA" id="ARBA00006873"/>
    </source>
</evidence>
<dbReference type="SUPFAM" id="SSF48113">
    <property type="entry name" value="Heme-dependent peroxidases"/>
    <property type="match status" value="1"/>
</dbReference>
<dbReference type="InterPro" id="IPR019794">
    <property type="entry name" value="Peroxidases_AS"/>
</dbReference>
<dbReference type="CDD" id="cd00693">
    <property type="entry name" value="secretory_peroxidase"/>
    <property type="match status" value="1"/>
</dbReference>
<dbReference type="InterPro" id="IPR000823">
    <property type="entry name" value="Peroxidase_pln"/>
</dbReference>
<dbReference type="GO" id="GO:0042744">
    <property type="term" value="P:hydrogen peroxide catabolic process"/>
    <property type="evidence" value="ECO:0007669"/>
    <property type="project" value="UniProtKB-KW"/>
</dbReference>
<comment type="caution">
    <text evidence="20">The sequence shown here is derived from an EMBL/GenBank/DDBJ whole genome shotgun (WGS) entry which is preliminary data.</text>
</comment>
<dbReference type="Gene3D" id="1.10.420.10">
    <property type="entry name" value="Peroxidase, domain 2"/>
    <property type="match status" value="1"/>
</dbReference>
<feature type="disulfide bond" evidence="17">
    <location>
        <begin position="55"/>
        <end position="60"/>
    </location>
</feature>
<evidence type="ECO:0000256" key="9">
    <source>
        <dbReference type="ARBA" id="ARBA00023002"/>
    </source>
</evidence>
<keyword evidence="7 15" id="KW-0479">Metal-binding</keyword>
<proteinExistence type="inferred from homology"/>
<evidence type="ECO:0000313" key="20">
    <source>
        <dbReference type="EMBL" id="KAF7820606.1"/>
    </source>
</evidence>
<dbReference type="Pfam" id="PF00141">
    <property type="entry name" value="peroxidase"/>
    <property type="match status" value="1"/>
</dbReference>
<dbReference type="PROSITE" id="PS50873">
    <property type="entry name" value="PEROXIDASE_4"/>
    <property type="match status" value="1"/>
</dbReference>
<feature type="binding site" evidence="15">
    <location>
        <position position="61"/>
    </location>
    <ligand>
        <name>Ca(2+)</name>
        <dbReference type="ChEBI" id="CHEBI:29108"/>
        <label>1</label>
    </ligand>
</feature>
<dbReference type="GO" id="GO:0140825">
    <property type="term" value="F:lactoperoxidase activity"/>
    <property type="evidence" value="ECO:0007669"/>
    <property type="project" value="UniProtKB-EC"/>
</dbReference>
<evidence type="ECO:0000259" key="19">
    <source>
        <dbReference type="PROSITE" id="PS50873"/>
    </source>
</evidence>
<accession>A0A834TG96</accession>
<evidence type="ECO:0000256" key="12">
    <source>
        <dbReference type="ARBA" id="ARBA00023180"/>
    </source>
</evidence>
<evidence type="ECO:0000256" key="16">
    <source>
        <dbReference type="PIRSR" id="PIRSR600823-4"/>
    </source>
</evidence>
<dbReference type="Proteomes" id="UP000634136">
    <property type="component" value="Unassembled WGS sequence"/>
</dbReference>
<evidence type="ECO:0000256" key="6">
    <source>
        <dbReference type="ARBA" id="ARBA00022617"/>
    </source>
</evidence>
<comment type="catalytic activity">
    <reaction evidence="1 18">
        <text>2 a phenolic donor + H2O2 = 2 a phenolic radical donor + 2 H2O</text>
        <dbReference type="Rhea" id="RHEA:56136"/>
        <dbReference type="ChEBI" id="CHEBI:15377"/>
        <dbReference type="ChEBI" id="CHEBI:16240"/>
        <dbReference type="ChEBI" id="CHEBI:139520"/>
        <dbReference type="ChEBI" id="CHEBI:139521"/>
        <dbReference type="EC" id="1.11.1.7"/>
    </reaction>
</comment>
<feature type="disulfide bond" evidence="17">
    <location>
        <begin position="185"/>
        <end position="211"/>
    </location>
</feature>
<dbReference type="PANTHER" id="PTHR31517:SF84">
    <property type="entry name" value="PEROXIDASE"/>
    <property type="match status" value="1"/>
</dbReference>
<feature type="site" description="Transition state stabilizer" evidence="16">
    <location>
        <position position="49"/>
    </location>
</feature>
<feature type="binding site" evidence="15">
    <location>
        <position position="75"/>
    </location>
    <ligand>
        <name>Ca(2+)</name>
        <dbReference type="ChEBI" id="CHEBI:29108"/>
        <label>1</label>
    </ligand>
</feature>
<evidence type="ECO:0000256" key="8">
    <source>
        <dbReference type="ARBA" id="ARBA00022837"/>
    </source>
</evidence>
<reference evidence="20" key="1">
    <citation type="submission" date="2020-09" db="EMBL/GenBank/DDBJ databases">
        <title>Genome-Enabled Discovery of Anthraquinone Biosynthesis in Senna tora.</title>
        <authorList>
            <person name="Kang S.-H."/>
            <person name="Pandey R.P."/>
            <person name="Lee C.-M."/>
            <person name="Sim J.-S."/>
            <person name="Jeong J.-T."/>
            <person name="Choi B.-S."/>
            <person name="Jung M."/>
            <person name="Ginzburg D."/>
            <person name="Zhao K."/>
            <person name="Won S.Y."/>
            <person name="Oh T.-J."/>
            <person name="Yu Y."/>
            <person name="Kim N.-H."/>
            <person name="Lee O.R."/>
            <person name="Lee T.-H."/>
            <person name="Bashyal P."/>
            <person name="Kim T.-S."/>
            <person name="Lee W.-H."/>
            <person name="Kawkins C."/>
            <person name="Kim C.-K."/>
            <person name="Kim J.S."/>
            <person name="Ahn B.O."/>
            <person name="Rhee S.Y."/>
            <person name="Sohng J.K."/>
        </authorList>
    </citation>
    <scope>NUCLEOTIDE SEQUENCE</scope>
    <source>
        <tissue evidence="20">Leaf</tissue>
    </source>
</reference>
<dbReference type="GO" id="GO:0046872">
    <property type="term" value="F:metal ion binding"/>
    <property type="evidence" value="ECO:0007669"/>
    <property type="project" value="UniProtKB-UniRule"/>
</dbReference>
<dbReference type="AlphaFoldDB" id="A0A834TG96"/>
<feature type="domain" description="Plant heme peroxidase family profile" evidence="19">
    <location>
        <begin position="12"/>
        <end position="302"/>
    </location>
</feature>
<evidence type="ECO:0000256" key="15">
    <source>
        <dbReference type="PIRSR" id="PIRSR600823-3"/>
    </source>
</evidence>
<dbReference type="GO" id="GO:0020037">
    <property type="term" value="F:heme binding"/>
    <property type="evidence" value="ECO:0007669"/>
    <property type="project" value="UniProtKB-UniRule"/>
</dbReference>
<evidence type="ECO:0000256" key="4">
    <source>
        <dbReference type="ARBA" id="ARBA00012313"/>
    </source>
</evidence>